<evidence type="ECO:0000313" key="2">
    <source>
        <dbReference type="Proteomes" id="UP000694423"/>
    </source>
</evidence>
<protein>
    <submittedName>
        <fullName evidence="1">Uncharacterized protein</fullName>
    </submittedName>
</protein>
<name>A0A8C4JNS4_DRONO</name>
<keyword evidence="2" id="KW-1185">Reference proteome</keyword>
<dbReference type="Ensembl" id="ENSDNVT00000013518.1">
    <property type="protein sequence ID" value="ENSDNVP00000011216.1"/>
    <property type="gene ID" value="ENSDNVG00000007922.1"/>
</dbReference>
<sequence length="73" mass="8225">SKVSNSEMCLAQESDLQRQLFCCRNLLLQSCGSWSPLSSHSWDSCQQHEEKHPLSQRLFSKAGTIPACSKPCR</sequence>
<organism evidence="1 2">
    <name type="scientific">Dromaius novaehollandiae</name>
    <name type="common">Emu</name>
    <dbReference type="NCBI Taxonomy" id="8790"/>
    <lineage>
        <taxon>Eukaryota</taxon>
        <taxon>Metazoa</taxon>
        <taxon>Chordata</taxon>
        <taxon>Craniata</taxon>
        <taxon>Vertebrata</taxon>
        <taxon>Euteleostomi</taxon>
        <taxon>Archelosauria</taxon>
        <taxon>Archosauria</taxon>
        <taxon>Dinosauria</taxon>
        <taxon>Saurischia</taxon>
        <taxon>Theropoda</taxon>
        <taxon>Coelurosauria</taxon>
        <taxon>Aves</taxon>
        <taxon>Palaeognathae</taxon>
        <taxon>Casuariiformes</taxon>
        <taxon>Dromaiidae</taxon>
        <taxon>Dromaius</taxon>
    </lineage>
</organism>
<dbReference type="Proteomes" id="UP000694423">
    <property type="component" value="Unplaced"/>
</dbReference>
<accession>A0A8C4JNS4</accession>
<dbReference type="AlphaFoldDB" id="A0A8C4JNS4"/>
<evidence type="ECO:0000313" key="1">
    <source>
        <dbReference type="Ensembl" id="ENSDNVP00000011216.1"/>
    </source>
</evidence>
<proteinExistence type="predicted"/>
<reference evidence="1" key="2">
    <citation type="submission" date="2025-09" db="UniProtKB">
        <authorList>
            <consortium name="Ensembl"/>
        </authorList>
    </citation>
    <scope>IDENTIFICATION</scope>
</reference>
<reference evidence="1" key="1">
    <citation type="submission" date="2025-08" db="UniProtKB">
        <authorList>
            <consortium name="Ensembl"/>
        </authorList>
    </citation>
    <scope>IDENTIFICATION</scope>
</reference>